<comment type="caution">
    <text evidence="9">The sequence shown here is derived from an EMBL/GenBank/DDBJ whole genome shotgun (WGS) entry which is preliminary data.</text>
</comment>
<comment type="subcellular location">
    <subcellularLocation>
        <location evidence="1">Membrane</location>
        <topology evidence="1">Multi-pass membrane protein</topology>
    </subcellularLocation>
</comment>
<dbReference type="PANTHER" id="PTHR22950:SF696">
    <property type="entry name" value="AMINO ACID TRANSPORTER TRANSMEMBRANE DOMAIN-CONTAINING PROTEIN"/>
    <property type="match status" value="1"/>
</dbReference>
<dbReference type="OrthoDB" id="655540at2759"/>
<dbReference type="GO" id="GO:0015179">
    <property type="term" value="F:L-amino acid transmembrane transporter activity"/>
    <property type="evidence" value="ECO:0007669"/>
    <property type="project" value="TreeGrafter"/>
</dbReference>
<keyword evidence="3 7" id="KW-0812">Transmembrane</keyword>
<feature type="transmembrane region" description="Helical" evidence="7">
    <location>
        <begin position="285"/>
        <end position="302"/>
    </location>
</feature>
<keyword evidence="10" id="KW-1185">Reference proteome</keyword>
<evidence type="ECO:0000256" key="7">
    <source>
        <dbReference type="SAM" id="Phobius"/>
    </source>
</evidence>
<evidence type="ECO:0000256" key="3">
    <source>
        <dbReference type="ARBA" id="ARBA00022692"/>
    </source>
</evidence>
<evidence type="ECO:0000256" key="2">
    <source>
        <dbReference type="ARBA" id="ARBA00022448"/>
    </source>
</evidence>
<feature type="transmembrane region" description="Helical" evidence="7">
    <location>
        <begin position="453"/>
        <end position="474"/>
    </location>
</feature>
<keyword evidence="4" id="KW-0029">Amino-acid transport</keyword>
<feature type="transmembrane region" description="Helical" evidence="7">
    <location>
        <begin position="395"/>
        <end position="415"/>
    </location>
</feature>
<feature type="transmembrane region" description="Helical" evidence="7">
    <location>
        <begin position="206"/>
        <end position="232"/>
    </location>
</feature>
<evidence type="ECO:0000256" key="5">
    <source>
        <dbReference type="ARBA" id="ARBA00022989"/>
    </source>
</evidence>
<gene>
    <name evidence="9" type="ORF">G2W53_005556</name>
</gene>
<keyword evidence="6 7" id="KW-0472">Membrane</keyword>
<feature type="transmembrane region" description="Helical" evidence="7">
    <location>
        <begin position="117"/>
        <end position="138"/>
    </location>
</feature>
<evidence type="ECO:0000259" key="8">
    <source>
        <dbReference type="Pfam" id="PF01490"/>
    </source>
</evidence>
<feature type="transmembrane region" description="Helical" evidence="7">
    <location>
        <begin position="314"/>
        <end position="336"/>
    </location>
</feature>
<evidence type="ECO:0000256" key="4">
    <source>
        <dbReference type="ARBA" id="ARBA00022970"/>
    </source>
</evidence>
<feature type="transmembrane region" description="Helical" evidence="7">
    <location>
        <begin position="244"/>
        <end position="265"/>
    </location>
</feature>
<dbReference type="InterPro" id="IPR013057">
    <property type="entry name" value="AA_transpt_TM"/>
</dbReference>
<name>A0A835CBV4_9FABA</name>
<dbReference type="Pfam" id="PF01490">
    <property type="entry name" value="Aa_trans"/>
    <property type="match status" value="1"/>
</dbReference>
<dbReference type="PANTHER" id="PTHR22950">
    <property type="entry name" value="AMINO ACID TRANSPORTER"/>
    <property type="match status" value="1"/>
</dbReference>
<organism evidence="9 10">
    <name type="scientific">Senna tora</name>
    <dbReference type="NCBI Taxonomy" id="362788"/>
    <lineage>
        <taxon>Eukaryota</taxon>
        <taxon>Viridiplantae</taxon>
        <taxon>Streptophyta</taxon>
        <taxon>Embryophyta</taxon>
        <taxon>Tracheophyta</taxon>
        <taxon>Spermatophyta</taxon>
        <taxon>Magnoliopsida</taxon>
        <taxon>eudicotyledons</taxon>
        <taxon>Gunneridae</taxon>
        <taxon>Pentapetalae</taxon>
        <taxon>rosids</taxon>
        <taxon>fabids</taxon>
        <taxon>Fabales</taxon>
        <taxon>Fabaceae</taxon>
        <taxon>Caesalpinioideae</taxon>
        <taxon>Cassia clade</taxon>
        <taxon>Senna</taxon>
    </lineage>
</organism>
<reference evidence="9" key="1">
    <citation type="submission" date="2020-09" db="EMBL/GenBank/DDBJ databases">
        <title>Genome-Enabled Discovery of Anthraquinone Biosynthesis in Senna tora.</title>
        <authorList>
            <person name="Kang S.-H."/>
            <person name="Pandey R.P."/>
            <person name="Lee C.-M."/>
            <person name="Sim J.-S."/>
            <person name="Jeong J.-T."/>
            <person name="Choi B.-S."/>
            <person name="Jung M."/>
            <person name="Ginzburg D."/>
            <person name="Zhao K."/>
            <person name="Won S.Y."/>
            <person name="Oh T.-J."/>
            <person name="Yu Y."/>
            <person name="Kim N.-H."/>
            <person name="Lee O.R."/>
            <person name="Lee T.-H."/>
            <person name="Bashyal P."/>
            <person name="Kim T.-S."/>
            <person name="Lee W.-H."/>
            <person name="Kawkins C."/>
            <person name="Kim C.-K."/>
            <person name="Kim J.S."/>
            <person name="Ahn B.O."/>
            <person name="Rhee S.Y."/>
            <person name="Sohng J.K."/>
        </authorList>
    </citation>
    <scope>NUCLEOTIDE SEQUENCE</scope>
    <source>
        <tissue evidence="9">Leaf</tissue>
    </source>
</reference>
<evidence type="ECO:0000313" key="9">
    <source>
        <dbReference type="EMBL" id="KAF7837074.1"/>
    </source>
</evidence>
<keyword evidence="2" id="KW-0813">Transport</keyword>
<sequence>MGSVLMKPIRESVKRLHELSKCVKKEKKESGNNSSETVWSKCNVCIEANSNQHQHYNCSCGLNINDGHQHGNTTTAVDDDAKPPNSSFAHAVINMVGMLIGLGQLSTPYAIEKGGWGCALIFVIGLAIMCCYSCNLLMKCLEKNPKLRSYVDIGEHAFGRRGKLLASTFIYVEIFMALVSYTISLHDNLTTVFMGTHFQQHFLNKLHVANVLSSSQILTMLAVFVAVPSLWFSDLSSISFLSTLGILMSLVIFLSVASTPIFGGVKVNHTIPLLQLRNVPSVSGIYFYSYAGHVVFPDLYRAMKDPSKFTKVSIVSFSVVTILYTTLGFLGAKMFGGEVKSQITLSMPHKSTITKIGQWATVITPITKYALEFAPLAIHFHHKLPTSMSRRSKMIARGTVGSVVLLVILALALSVPYFESVLGLTGSLVSVAICLIFPCAFYTKICWPQIPKLVKVLNFCLIAFGVVIGVMGTISSSRLLLNNL</sequence>
<feature type="transmembrane region" description="Helical" evidence="7">
    <location>
        <begin position="421"/>
        <end position="441"/>
    </location>
</feature>
<dbReference type="GO" id="GO:0005774">
    <property type="term" value="C:vacuolar membrane"/>
    <property type="evidence" value="ECO:0007669"/>
    <property type="project" value="TreeGrafter"/>
</dbReference>
<evidence type="ECO:0000256" key="6">
    <source>
        <dbReference type="ARBA" id="ARBA00023136"/>
    </source>
</evidence>
<dbReference type="AlphaFoldDB" id="A0A835CBV4"/>
<feature type="domain" description="Amino acid transporter transmembrane" evidence="8">
    <location>
        <begin position="85"/>
        <end position="475"/>
    </location>
</feature>
<keyword evidence="5 7" id="KW-1133">Transmembrane helix</keyword>
<evidence type="ECO:0000313" key="10">
    <source>
        <dbReference type="Proteomes" id="UP000634136"/>
    </source>
</evidence>
<protein>
    <submittedName>
        <fullName evidence="9">Amino acid transporter AVT1H</fullName>
    </submittedName>
</protein>
<feature type="transmembrane region" description="Helical" evidence="7">
    <location>
        <begin position="164"/>
        <end position="186"/>
    </location>
</feature>
<dbReference type="EMBL" id="JAAIUW010000003">
    <property type="protein sequence ID" value="KAF7837074.1"/>
    <property type="molecule type" value="Genomic_DNA"/>
</dbReference>
<evidence type="ECO:0000256" key="1">
    <source>
        <dbReference type="ARBA" id="ARBA00004141"/>
    </source>
</evidence>
<accession>A0A835CBV4</accession>
<proteinExistence type="predicted"/>
<dbReference type="Proteomes" id="UP000634136">
    <property type="component" value="Unassembled WGS sequence"/>
</dbReference>